<keyword evidence="2" id="KW-1185">Reference proteome</keyword>
<reference evidence="1" key="1">
    <citation type="submission" date="2023-07" db="EMBL/GenBank/DDBJ databases">
        <title>draft genome sequence of fig (Ficus carica).</title>
        <authorList>
            <person name="Takahashi T."/>
            <person name="Nishimura K."/>
        </authorList>
    </citation>
    <scope>NUCLEOTIDE SEQUENCE</scope>
</reference>
<accession>A0AA88AG21</accession>
<protein>
    <submittedName>
        <fullName evidence="1">Uncharacterized protein</fullName>
    </submittedName>
</protein>
<proteinExistence type="predicted"/>
<gene>
    <name evidence="1" type="ORF">TIFTF001_020609</name>
</gene>
<evidence type="ECO:0000313" key="2">
    <source>
        <dbReference type="Proteomes" id="UP001187192"/>
    </source>
</evidence>
<dbReference type="EMBL" id="BTGU01000037">
    <property type="protein sequence ID" value="GMN51455.1"/>
    <property type="molecule type" value="Genomic_DNA"/>
</dbReference>
<dbReference type="AlphaFoldDB" id="A0AA88AG21"/>
<comment type="caution">
    <text evidence="1">The sequence shown here is derived from an EMBL/GenBank/DDBJ whole genome shotgun (WGS) entry which is preliminary data.</text>
</comment>
<evidence type="ECO:0000313" key="1">
    <source>
        <dbReference type="EMBL" id="GMN51455.1"/>
    </source>
</evidence>
<sequence length="130" mass="14300">MSTVHPPPSSPSLLAHLLLHCCSVDCPPNPRLSAVPSINVLIPLSYPFLNPNRLQLFPSVDSGCMNVVELENLSRTTGGKCGADWGSRSKREQKGSLPTIFEFGNHLPETLILVLICRHPLYTYPPARTR</sequence>
<organism evidence="1 2">
    <name type="scientific">Ficus carica</name>
    <name type="common">Common fig</name>
    <dbReference type="NCBI Taxonomy" id="3494"/>
    <lineage>
        <taxon>Eukaryota</taxon>
        <taxon>Viridiplantae</taxon>
        <taxon>Streptophyta</taxon>
        <taxon>Embryophyta</taxon>
        <taxon>Tracheophyta</taxon>
        <taxon>Spermatophyta</taxon>
        <taxon>Magnoliopsida</taxon>
        <taxon>eudicotyledons</taxon>
        <taxon>Gunneridae</taxon>
        <taxon>Pentapetalae</taxon>
        <taxon>rosids</taxon>
        <taxon>fabids</taxon>
        <taxon>Rosales</taxon>
        <taxon>Moraceae</taxon>
        <taxon>Ficeae</taxon>
        <taxon>Ficus</taxon>
    </lineage>
</organism>
<name>A0AA88AG21_FICCA</name>
<dbReference type="Proteomes" id="UP001187192">
    <property type="component" value="Unassembled WGS sequence"/>
</dbReference>